<comment type="caution">
    <text evidence="1">The sequence shown here is derived from an EMBL/GenBank/DDBJ whole genome shotgun (WGS) entry which is preliminary data.</text>
</comment>
<keyword evidence="2" id="KW-1185">Reference proteome</keyword>
<name>Q7RAA9_PLAYO</name>
<gene>
    <name evidence="1" type="ORF">PY06593</name>
</gene>
<organism evidence="1 2">
    <name type="scientific">Plasmodium yoelii yoelii</name>
    <dbReference type="NCBI Taxonomy" id="73239"/>
    <lineage>
        <taxon>Eukaryota</taxon>
        <taxon>Sar</taxon>
        <taxon>Alveolata</taxon>
        <taxon>Apicomplexa</taxon>
        <taxon>Aconoidasida</taxon>
        <taxon>Haemosporida</taxon>
        <taxon>Plasmodiidae</taxon>
        <taxon>Plasmodium</taxon>
        <taxon>Plasmodium (Vinckeia)</taxon>
    </lineage>
</organism>
<dbReference type="Proteomes" id="UP000008553">
    <property type="component" value="Unassembled WGS sequence"/>
</dbReference>
<feature type="non-terminal residue" evidence="1">
    <location>
        <position position="22"/>
    </location>
</feature>
<evidence type="ECO:0000313" key="2">
    <source>
        <dbReference type="Proteomes" id="UP000008553"/>
    </source>
</evidence>
<dbReference type="InParanoid" id="Q7RAA9"/>
<reference evidence="1 2" key="1">
    <citation type="journal article" date="2002" name="Nature">
        <title>Genome sequence and comparative analysis of the model rodent malaria parasite Plasmodium yoelii yoelii.</title>
        <authorList>
            <person name="Carlton J.M."/>
            <person name="Angiuoli S.V."/>
            <person name="Suh B.B."/>
            <person name="Kooij T.W."/>
            <person name="Pertea M."/>
            <person name="Silva J.C."/>
            <person name="Ermolaeva M.D."/>
            <person name="Allen J.E."/>
            <person name="Selengut J.D."/>
            <person name="Koo H.L."/>
            <person name="Peterson J.D."/>
            <person name="Pop M."/>
            <person name="Kosack D.S."/>
            <person name="Shumway M.F."/>
            <person name="Bidwell S.L."/>
            <person name="Shallom S.J."/>
            <person name="van Aken S.E."/>
            <person name="Riedmuller S.B."/>
            <person name="Feldblyum T.V."/>
            <person name="Cho J.K."/>
            <person name="Quackenbush J."/>
            <person name="Sedegah M."/>
            <person name="Shoaibi A."/>
            <person name="Cummings L.M."/>
            <person name="Florens L."/>
            <person name="Yates J.R."/>
            <person name="Raine J.D."/>
            <person name="Sinden R.E."/>
            <person name="Harris M.A."/>
            <person name="Cunningham D.A."/>
            <person name="Preiser P.R."/>
            <person name="Bergman L.W."/>
            <person name="Vaidya A.B."/>
            <person name="van Lin L.H."/>
            <person name="Janse C.J."/>
            <person name="Waters A.P."/>
            <person name="Smith H.O."/>
            <person name="White O.R."/>
            <person name="Salzberg S.L."/>
            <person name="Venter J.C."/>
            <person name="Fraser C.M."/>
            <person name="Hoffman S.L."/>
            <person name="Gardner M.J."/>
            <person name="Carucci D.J."/>
        </authorList>
    </citation>
    <scope>NUCLEOTIDE SEQUENCE [LARGE SCALE GENOMIC DNA]</scope>
    <source>
        <strain evidence="1 2">17XNL</strain>
    </source>
</reference>
<dbReference type="EMBL" id="AABL01002250">
    <property type="protein sequence ID" value="EAA18830.1"/>
    <property type="molecule type" value="Genomic_DNA"/>
</dbReference>
<accession>Q7RAA9</accession>
<evidence type="ECO:0000313" key="1">
    <source>
        <dbReference type="EMBL" id="EAA18830.1"/>
    </source>
</evidence>
<dbReference type="AlphaFoldDB" id="Q7RAA9"/>
<protein>
    <submittedName>
        <fullName evidence="1">Uncharacterized protein</fullName>
    </submittedName>
</protein>
<dbReference type="PaxDb" id="73239-Q7RAA9"/>
<proteinExistence type="predicted"/>
<sequence>MIQNILSMGNEKINSKCWKEIK</sequence>